<dbReference type="Gene3D" id="1.25.40.10">
    <property type="entry name" value="Tetratricopeptide repeat domain"/>
    <property type="match status" value="1"/>
</dbReference>
<dbReference type="GO" id="GO:0003677">
    <property type="term" value="F:DNA binding"/>
    <property type="evidence" value="ECO:0007669"/>
    <property type="project" value="UniProtKB-KW"/>
</dbReference>
<proteinExistence type="predicted"/>
<dbReference type="AlphaFoldDB" id="A0A2M9PXT2"/>
<dbReference type="GO" id="GO:0006355">
    <property type="term" value="P:regulation of DNA-templated transcription"/>
    <property type="evidence" value="ECO:0007669"/>
    <property type="project" value="InterPro"/>
</dbReference>
<evidence type="ECO:0000256" key="6">
    <source>
        <dbReference type="PROSITE-ProRule" id="PRU00169"/>
    </source>
</evidence>
<comment type="subcellular location">
    <subcellularLocation>
        <location evidence="1">Cytoplasm</location>
    </subcellularLocation>
</comment>
<keyword evidence="4" id="KW-0238">DNA-binding</keyword>
<accession>A0A2M9PXT2</accession>
<dbReference type="STRING" id="582475.ACZ11_14610"/>
<dbReference type="InterPro" id="IPR016032">
    <property type="entry name" value="Sig_transdc_resp-reg_C-effctor"/>
</dbReference>
<sequence length="379" mass="43957">MIRVIVMDDEPLALVNMERKLKEFNSIEVIKSYTTVKDLLAEGPSLDFQVAFLDVEMPGMNGLEIARLLKEWNKNIFIVFVTAYRDYAVQAFEIHSIDYLLKPISKARLETTINRIQELLHLENKSTPLQIRNKPKLTIQCFGGFVVLHNNKAVHWRTLKTKELFAFLFSNLNNHVPRDTIIDSLWVDTEFKKARVQLHTTVSYLRTTLSALGYSKVIKYANGCYILQLEDYQCDAHDLEHILNANMETAKIDVEKAETLIKSYQGEYMAALDYPWITSKANFMNNRFTLLLHDLIEHYTAIHDVKKREQILLLTIEHNPYSDKIIQQLIKHYIEVDNRASAVKVYNTFKNTLLADLGILPEQETTELFNAISVENFNL</sequence>
<dbReference type="PROSITE" id="PS50110">
    <property type="entry name" value="RESPONSE_REGULATORY"/>
    <property type="match status" value="1"/>
</dbReference>
<dbReference type="InterPro" id="IPR051677">
    <property type="entry name" value="AfsR-DnrI-RedD_regulator"/>
</dbReference>
<dbReference type="GO" id="GO:0000160">
    <property type="term" value="P:phosphorelay signal transduction system"/>
    <property type="evidence" value="ECO:0007669"/>
    <property type="project" value="UniProtKB-KW"/>
</dbReference>
<keyword evidence="3" id="KW-0805">Transcription regulation</keyword>
<evidence type="ECO:0000256" key="2">
    <source>
        <dbReference type="ARBA" id="ARBA00023012"/>
    </source>
</evidence>
<evidence type="ECO:0000256" key="4">
    <source>
        <dbReference type="ARBA" id="ARBA00023125"/>
    </source>
</evidence>
<dbReference type="Pfam" id="PF00072">
    <property type="entry name" value="Response_reg"/>
    <property type="match status" value="1"/>
</dbReference>
<dbReference type="InterPro" id="IPR001789">
    <property type="entry name" value="Sig_transdc_resp-reg_receiver"/>
</dbReference>
<gene>
    <name evidence="8" type="ORF">CWD94_26865</name>
</gene>
<name>A0A2M9PXT2_9BACI</name>
<dbReference type="Gene3D" id="3.40.50.2300">
    <property type="match status" value="1"/>
</dbReference>
<dbReference type="InterPro" id="IPR005158">
    <property type="entry name" value="BTAD"/>
</dbReference>
<keyword evidence="5" id="KW-0804">Transcription</keyword>
<feature type="modified residue" description="4-aspartylphosphate" evidence="6">
    <location>
        <position position="54"/>
    </location>
</feature>
<evidence type="ECO:0000256" key="1">
    <source>
        <dbReference type="ARBA" id="ARBA00004496"/>
    </source>
</evidence>
<evidence type="ECO:0000259" key="7">
    <source>
        <dbReference type="PROSITE" id="PS50110"/>
    </source>
</evidence>
<dbReference type="Gene3D" id="1.10.10.10">
    <property type="entry name" value="Winged helix-like DNA-binding domain superfamily/Winged helix DNA-binding domain"/>
    <property type="match status" value="1"/>
</dbReference>
<evidence type="ECO:0000313" key="8">
    <source>
        <dbReference type="EMBL" id="PJO40640.1"/>
    </source>
</evidence>
<dbReference type="PANTHER" id="PTHR35807:SF2">
    <property type="entry name" value="TRANSCRIPTIONAL ACTIVATOR DOMAIN"/>
    <property type="match status" value="1"/>
</dbReference>
<dbReference type="SUPFAM" id="SSF52172">
    <property type="entry name" value="CheY-like"/>
    <property type="match status" value="1"/>
</dbReference>
<dbReference type="InterPro" id="IPR011006">
    <property type="entry name" value="CheY-like_superfamily"/>
</dbReference>
<dbReference type="SMART" id="SM01043">
    <property type="entry name" value="BTAD"/>
    <property type="match status" value="1"/>
</dbReference>
<dbReference type="Proteomes" id="UP000232101">
    <property type="component" value="Unassembled WGS sequence"/>
</dbReference>
<dbReference type="SUPFAM" id="SSF46894">
    <property type="entry name" value="C-terminal effector domain of the bipartite response regulators"/>
    <property type="match status" value="1"/>
</dbReference>
<evidence type="ECO:0000256" key="3">
    <source>
        <dbReference type="ARBA" id="ARBA00023015"/>
    </source>
</evidence>
<dbReference type="InterPro" id="IPR036388">
    <property type="entry name" value="WH-like_DNA-bd_sf"/>
</dbReference>
<dbReference type="SMART" id="SM00448">
    <property type="entry name" value="REC"/>
    <property type="match status" value="1"/>
</dbReference>
<dbReference type="Pfam" id="PF03704">
    <property type="entry name" value="BTAD"/>
    <property type="match status" value="1"/>
</dbReference>
<feature type="domain" description="Response regulatory" evidence="7">
    <location>
        <begin position="3"/>
        <end position="117"/>
    </location>
</feature>
<comment type="caution">
    <text evidence="8">The sequence shown here is derived from an EMBL/GenBank/DDBJ whole genome shotgun (WGS) entry which is preliminary data.</text>
</comment>
<dbReference type="GO" id="GO:0005737">
    <property type="term" value="C:cytoplasm"/>
    <property type="evidence" value="ECO:0007669"/>
    <property type="project" value="UniProtKB-SubCell"/>
</dbReference>
<evidence type="ECO:0000256" key="5">
    <source>
        <dbReference type="ARBA" id="ARBA00023163"/>
    </source>
</evidence>
<keyword evidence="6" id="KW-0597">Phosphoprotein</keyword>
<keyword evidence="2" id="KW-0902">Two-component regulatory system</keyword>
<dbReference type="EMBL" id="PHQY01000707">
    <property type="protein sequence ID" value="PJO40640.1"/>
    <property type="molecule type" value="Genomic_DNA"/>
</dbReference>
<evidence type="ECO:0000313" key="9">
    <source>
        <dbReference type="Proteomes" id="UP000232101"/>
    </source>
</evidence>
<dbReference type="SUPFAM" id="SSF48452">
    <property type="entry name" value="TPR-like"/>
    <property type="match status" value="1"/>
</dbReference>
<dbReference type="PANTHER" id="PTHR35807">
    <property type="entry name" value="TRANSCRIPTIONAL REGULATOR REDD-RELATED"/>
    <property type="match status" value="1"/>
</dbReference>
<organism evidence="8 9">
    <name type="scientific">Lysinibacillus xylanilyticus</name>
    <dbReference type="NCBI Taxonomy" id="582475"/>
    <lineage>
        <taxon>Bacteria</taxon>
        <taxon>Bacillati</taxon>
        <taxon>Bacillota</taxon>
        <taxon>Bacilli</taxon>
        <taxon>Bacillales</taxon>
        <taxon>Bacillaceae</taxon>
        <taxon>Lysinibacillus</taxon>
    </lineage>
</organism>
<protein>
    <submittedName>
        <fullName evidence="8">Transcriptional regulator</fullName>
    </submittedName>
</protein>
<reference evidence="8 9" key="1">
    <citation type="submission" date="2017-11" db="EMBL/GenBank/DDBJ databases">
        <title>Bacterial isolate from king chilli rhizosphere.</title>
        <authorList>
            <person name="Takhelmayum P."/>
            <person name="Sarangthem I."/>
        </authorList>
    </citation>
    <scope>NUCLEOTIDE SEQUENCE [LARGE SCALE GENOMIC DNA]</scope>
    <source>
        <strain evidence="9">t26</strain>
    </source>
</reference>
<dbReference type="InterPro" id="IPR011990">
    <property type="entry name" value="TPR-like_helical_dom_sf"/>
</dbReference>